<dbReference type="KEGG" id="lvs:LOKVESSMR4R_02008"/>
<evidence type="ECO:0000313" key="1">
    <source>
        <dbReference type="EMBL" id="ARU01320.1"/>
    </source>
</evidence>
<name>A0A1Y0ECZ7_9RHOB</name>
<keyword evidence="2" id="KW-1185">Reference proteome</keyword>
<protein>
    <submittedName>
        <fullName evidence="1">Transposase</fullName>
    </submittedName>
</protein>
<dbReference type="Proteomes" id="UP000195273">
    <property type="component" value="Chromosome"/>
</dbReference>
<organism evidence="1 2">
    <name type="scientific">Yoonia vestfoldensis</name>
    <dbReference type="NCBI Taxonomy" id="245188"/>
    <lineage>
        <taxon>Bacteria</taxon>
        <taxon>Pseudomonadati</taxon>
        <taxon>Pseudomonadota</taxon>
        <taxon>Alphaproteobacteria</taxon>
        <taxon>Rhodobacterales</taxon>
        <taxon>Paracoccaceae</taxon>
        <taxon>Yoonia</taxon>
    </lineage>
</organism>
<dbReference type="EMBL" id="CP021431">
    <property type="protein sequence ID" value="ARU01320.1"/>
    <property type="molecule type" value="Genomic_DNA"/>
</dbReference>
<gene>
    <name evidence="1" type="ORF">LOKVESSMR4R_02008</name>
</gene>
<accession>A0A1Y0ECZ7</accession>
<proteinExistence type="predicted"/>
<evidence type="ECO:0000313" key="2">
    <source>
        <dbReference type="Proteomes" id="UP000195273"/>
    </source>
</evidence>
<sequence length="74" mass="8620">MNRTIKDPTVTRFHHDDHDQLRIHLADFMAADNFARRLKTLGGLTSCDDICKIWISEPDRFIHKPIHQMPGPNI</sequence>
<reference evidence="1 2" key="1">
    <citation type="submission" date="2017-05" db="EMBL/GenBank/DDBJ databases">
        <title>Genome Sequence of Loktanella vestfoldensis Strain SMR4r Isolated from a Culture of the Diatom Skeletonema marinoi.</title>
        <authorList>
            <person name="Topel M."/>
            <person name="Pinder M.I.M."/>
            <person name="Johansson O.N."/>
            <person name="Kourtchenko O."/>
            <person name="Godhe A."/>
            <person name="Clarke A.K."/>
        </authorList>
    </citation>
    <scope>NUCLEOTIDE SEQUENCE [LARGE SCALE GENOMIC DNA]</scope>
    <source>
        <strain evidence="1 2">SMR4r</strain>
    </source>
</reference>
<dbReference type="AlphaFoldDB" id="A0A1Y0ECZ7"/>